<dbReference type="EMBL" id="MECQ01000006">
    <property type="protein sequence ID" value="ODV53456.1"/>
    <property type="molecule type" value="Genomic_DNA"/>
</dbReference>
<dbReference type="RefSeq" id="WP_069482493.1">
    <property type="nucleotide sequence ID" value="NZ_KV766182.1"/>
</dbReference>
<evidence type="ECO:0000313" key="2">
    <source>
        <dbReference type="Proteomes" id="UP000094784"/>
    </source>
</evidence>
<organism evidence="1 2">
    <name type="scientific">Lysinibacillus fusiformis</name>
    <dbReference type="NCBI Taxonomy" id="28031"/>
    <lineage>
        <taxon>Bacteria</taxon>
        <taxon>Bacillati</taxon>
        <taxon>Bacillota</taxon>
        <taxon>Bacilli</taxon>
        <taxon>Bacillales</taxon>
        <taxon>Bacillaceae</taxon>
        <taxon>Lysinibacillus</taxon>
    </lineage>
</organism>
<gene>
    <name evidence="1" type="ORF">BG258_22810</name>
</gene>
<protein>
    <submittedName>
        <fullName evidence="1">Uncharacterized protein</fullName>
    </submittedName>
</protein>
<sequence>MGFGELMKYTPNLNLKKPEGTESVLISDINENMEVLDTAVSELQKGTASIPDLETEDKTIGGAINEVKNEVINVRQEIESHVINPMPHIYTNSDNNKKYRIGFGVDAGGFYYIQQEVE</sequence>
<accession>A0A1E4QZ26</accession>
<reference evidence="1 2" key="1">
    <citation type="submission" date="2016-09" db="EMBL/GenBank/DDBJ databases">
        <title>Draft genome sequence of the soil isolate, Lysinibacillus fusiformis M5, a potential hypoxanthine producer.</title>
        <authorList>
            <person name="Gallegos-Monterrosa R."/>
            <person name="Maroti G."/>
            <person name="Balint B."/>
            <person name="Kovacs A.T."/>
        </authorList>
    </citation>
    <scope>NUCLEOTIDE SEQUENCE [LARGE SCALE GENOMIC DNA]</scope>
    <source>
        <strain evidence="1 2">M5</strain>
    </source>
</reference>
<name>A0A1E4QZ26_9BACI</name>
<dbReference type="OrthoDB" id="2625211at2"/>
<dbReference type="Proteomes" id="UP000094784">
    <property type="component" value="Unassembled WGS sequence"/>
</dbReference>
<dbReference type="AlphaFoldDB" id="A0A1E4QZ26"/>
<comment type="caution">
    <text evidence="1">The sequence shown here is derived from an EMBL/GenBank/DDBJ whole genome shotgun (WGS) entry which is preliminary data.</text>
</comment>
<proteinExistence type="predicted"/>
<evidence type="ECO:0000313" key="1">
    <source>
        <dbReference type="EMBL" id="ODV53456.1"/>
    </source>
</evidence>